<dbReference type="STRING" id="318464.IO99_11775"/>
<gene>
    <name evidence="3" type="ORF">IO99_11775</name>
</gene>
<dbReference type="Proteomes" id="UP000028542">
    <property type="component" value="Unassembled WGS sequence"/>
</dbReference>
<comment type="similarity">
    <text evidence="1">Belongs to the bacterial solute-binding protein 8 family.</text>
</comment>
<proteinExistence type="inferred from homology"/>
<dbReference type="eggNOG" id="COG0614">
    <property type="taxonomic scope" value="Bacteria"/>
</dbReference>
<comment type="caution">
    <text evidence="3">The sequence shown here is derived from an EMBL/GenBank/DDBJ whole genome shotgun (WGS) entry which is preliminary data.</text>
</comment>
<evidence type="ECO:0000313" key="3">
    <source>
        <dbReference type="EMBL" id="KEZ86048.1"/>
    </source>
</evidence>
<accession>A0A084JAR4</accession>
<dbReference type="PANTHER" id="PTHR30535:SF34">
    <property type="entry name" value="MOLYBDATE-BINDING PROTEIN MOLA"/>
    <property type="match status" value="1"/>
</dbReference>
<dbReference type="GO" id="GO:0071281">
    <property type="term" value="P:cellular response to iron ion"/>
    <property type="evidence" value="ECO:0007669"/>
    <property type="project" value="TreeGrafter"/>
</dbReference>
<keyword evidence="4" id="KW-1185">Reference proteome</keyword>
<dbReference type="InterPro" id="IPR050902">
    <property type="entry name" value="ABC_Transporter_SBP"/>
</dbReference>
<evidence type="ECO:0000256" key="1">
    <source>
        <dbReference type="ARBA" id="ARBA00008814"/>
    </source>
</evidence>
<dbReference type="Pfam" id="PF01497">
    <property type="entry name" value="Peripla_BP_2"/>
    <property type="match status" value="1"/>
</dbReference>
<evidence type="ECO:0000313" key="4">
    <source>
        <dbReference type="Proteomes" id="UP000028542"/>
    </source>
</evidence>
<sequence>MKKQIISIVLILTMSLLILVGCSPKSNIDKKSNDEAPIVGNLKFDHSMDIKYAENFKVDYYEGGYALLSLSNNTRFLVVPENMKVPQGLEEDIKVLQQPISNVYLVAAAIMPFFNDLDSLDAIRLSGTKLEGWYIDEVIKKMEARKILFAGKYSEPDFELIKSENCNLSIQSSMITHVPEIQEKLEELGLTVLIDQSSYEPHPLGKTEWIKFYSVLVDKEELGEELFNQQARVLDELKDIENTGKTVAFFFVNSSNSISARNSHDYIPKMIKLAGGNYIFESLGDPTKAISTTKMGMEEFYATTKDADYIIYNSTITGGVKNIKELVAKNELFANFKAVKEGNVWCTGADFYQSSNEFGTILGEFNTIITNNDKKIPQLKHFYKLK</sequence>
<dbReference type="AlphaFoldDB" id="A0A084JAR4"/>
<name>A0A084JAR4_9CLOT</name>
<feature type="domain" description="Fe/B12 periplasmic-binding" evidence="2">
    <location>
        <begin position="102"/>
        <end position="376"/>
    </location>
</feature>
<dbReference type="InterPro" id="IPR002491">
    <property type="entry name" value="ABC_transptr_periplasmic_BD"/>
</dbReference>
<protein>
    <submittedName>
        <fullName evidence="3">Iron ABC transporter substrate-binding protein</fullName>
    </submittedName>
</protein>
<organism evidence="3 4">
    <name type="scientific">Clostridium sulfidigenes</name>
    <dbReference type="NCBI Taxonomy" id="318464"/>
    <lineage>
        <taxon>Bacteria</taxon>
        <taxon>Bacillati</taxon>
        <taxon>Bacillota</taxon>
        <taxon>Clostridia</taxon>
        <taxon>Eubacteriales</taxon>
        <taxon>Clostridiaceae</taxon>
        <taxon>Clostridium</taxon>
    </lineage>
</organism>
<dbReference type="PROSITE" id="PS50983">
    <property type="entry name" value="FE_B12_PBP"/>
    <property type="match status" value="1"/>
</dbReference>
<dbReference type="PROSITE" id="PS51257">
    <property type="entry name" value="PROKAR_LIPOPROTEIN"/>
    <property type="match status" value="1"/>
</dbReference>
<evidence type="ECO:0000259" key="2">
    <source>
        <dbReference type="PROSITE" id="PS50983"/>
    </source>
</evidence>
<dbReference type="Gene3D" id="3.40.50.1980">
    <property type="entry name" value="Nitrogenase molybdenum iron protein domain"/>
    <property type="match status" value="1"/>
</dbReference>
<dbReference type="PANTHER" id="PTHR30535">
    <property type="entry name" value="VITAMIN B12-BINDING PROTEIN"/>
    <property type="match status" value="1"/>
</dbReference>
<dbReference type="EMBL" id="JPMD01000027">
    <property type="protein sequence ID" value="KEZ86048.1"/>
    <property type="molecule type" value="Genomic_DNA"/>
</dbReference>
<dbReference type="SUPFAM" id="SSF53807">
    <property type="entry name" value="Helical backbone' metal receptor"/>
    <property type="match status" value="1"/>
</dbReference>
<dbReference type="RefSeq" id="WP_035133462.1">
    <property type="nucleotide sequence ID" value="NZ_JPMD01000027.1"/>
</dbReference>
<reference evidence="3 4" key="1">
    <citation type="submission" date="2014-07" db="EMBL/GenBank/DDBJ databases">
        <title>Draft genome of Clostridium sulfidigenes 113A isolated from sediments associated with methane hydrate from Krishna Godavari basin.</title>
        <authorList>
            <person name="Honkalas V.S."/>
            <person name="Dabir A.P."/>
            <person name="Arora P."/>
            <person name="Dhakephalkar P.K."/>
        </authorList>
    </citation>
    <scope>NUCLEOTIDE SEQUENCE [LARGE SCALE GENOMIC DNA]</scope>
    <source>
        <strain evidence="3 4">113A</strain>
    </source>
</reference>